<dbReference type="RefSeq" id="WP_004834451.1">
    <property type="nucleotide sequence ID" value="NZ_AEXM01000012.1"/>
</dbReference>
<evidence type="ECO:0000256" key="3">
    <source>
        <dbReference type="ARBA" id="ARBA00038374"/>
    </source>
</evidence>
<dbReference type="GO" id="GO:0006508">
    <property type="term" value="P:proteolysis"/>
    <property type="evidence" value="ECO:0007669"/>
    <property type="project" value="UniProtKB-KW"/>
</dbReference>
<dbReference type="STRING" id="879305.HMPREF9290_1340"/>
<comment type="similarity">
    <text evidence="3">Belongs to the peptidase U32 family.</text>
</comment>
<dbReference type="AlphaFoldDB" id="F0GUB9"/>
<reference evidence="5 6" key="1">
    <citation type="submission" date="2011-01" db="EMBL/GenBank/DDBJ databases">
        <authorList>
            <person name="Durkin A.S."/>
            <person name="Madupu R."/>
            <person name="Torralba M."/>
            <person name="Gillis M."/>
            <person name="Methe B."/>
            <person name="Sutton G."/>
            <person name="Nelson K.E."/>
        </authorList>
    </citation>
    <scope>NUCLEOTIDE SEQUENCE [LARGE SCALE GENOMIC DNA]</scope>
    <source>
        <strain evidence="5 6">ACS-065-V-Col13</strain>
    </source>
</reference>
<dbReference type="PROSITE" id="PS00018">
    <property type="entry name" value="EF_HAND_1"/>
    <property type="match status" value="1"/>
</dbReference>
<sequence length="412" mass="47209">MTNNKKVELLAPAGDMERLETAIKFGANAVFLAGDSFGLRANAKNFDKEELIKAVKLAHDNNVRVHVTMNILPHDDDMTGLVEYLEFLDSIKVDALIISDPGIFSLAKEHTDIDLHISTQASVTNSATVKFWHDMGAKRVILARELSFEEIKEVKKNAPEDMEIECFIHGAMCISYSGRCLLSNYMTGRDANRGDCAQSCRWKYSIQEETRPGEYYPIEEDGKGGTFIMNSKDLCLIDEIDKLIEAGIDSFKIEGRMKTAFYVATVIRSYRQAIDSYYAGTFNDEVAKKYYDEIRKASHRHFTKAFFYNKPDSSAQIYENSSYIRNYDFIGTVLDYDKETKIATIEQRNRFFLGDKIEIFSNSPDFYELEIDNMKNKKGEDIEVANQPKEEIFIKIDLPLEKGDMLRRKIEK</sequence>
<dbReference type="EC" id="3.4.-.-" evidence="5"/>
<gene>
    <name evidence="5" type="ORF">HMPREF9290_1340</name>
</gene>
<evidence type="ECO:0000313" key="6">
    <source>
        <dbReference type="Proteomes" id="UP000005286"/>
    </source>
</evidence>
<organism evidence="5 6">
    <name type="scientific">Anaerococcus prevotii ACS-065-V-Col13</name>
    <dbReference type="NCBI Taxonomy" id="879305"/>
    <lineage>
        <taxon>Bacteria</taxon>
        <taxon>Bacillati</taxon>
        <taxon>Bacillota</taxon>
        <taxon>Tissierellia</taxon>
        <taxon>Tissierellales</taxon>
        <taxon>Peptoniphilaceae</taxon>
        <taxon>Anaerococcus</taxon>
    </lineage>
</organism>
<dbReference type="Pfam" id="PF16325">
    <property type="entry name" value="Peptidase_U32_C"/>
    <property type="match status" value="1"/>
</dbReference>
<dbReference type="PANTHER" id="PTHR30217">
    <property type="entry name" value="PEPTIDASE U32 FAMILY"/>
    <property type="match status" value="1"/>
</dbReference>
<dbReference type="PROSITE" id="PS01276">
    <property type="entry name" value="PEPTIDASE_U32"/>
    <property type="match status" value="1"/>
</dbReference>
<dbReference type="eggNOG" id="COG0826">
    <property type="taxonomic scope" value="Bacteria"/>
</dbReference>
<proteinExistence type="inferred from homology"/>
<protein>
    <submittedName>
        <fullName evidence="5">Peptidase, U32 family</fullName>
        <ecNumber evidence="5">3.4.-.-</ecNumber>
    </submittedName>
</protein>
<dbReference type="InterPro" id="IPR001539">
    <property type="entry name" value="Peptidase_U32"/>
</dbReference>
<keyword evidence="1" id="KW-0645">Protease</keyword>
<dbReference type="PATRIC" id="fig|879305.3.peg.399"/>
<dbReference type="Gene3D" id="2.40.30.10">
    <property type="entry name" value="Translation factors"/>
    <property type="match status" value="1"/>
</dbReference>
<name>F0GUB9_9FIRM</name>
<dbReference type="GO" id="GO:0008233">
    <property type="term" value="F:peptidase activity"/>
    <property type="evidence" value="ECO:0007669"/>
    <property type="project" value="UniProtKB-KW"/>
</dbReference>
<dbReference type="EMBL" id="AEXM01000012">
    <property type="protein sequence ID" value="EGC82552.1"/>
    <property type="molecule type" value="Genomic_DNA"/>
</dbReference>
<evidence type="ECO:0000256" key="1">
    <source>
        <dbReference type="ARBA" id="ARBA00022670"/>
    </source>
</evidence>
<dbReference type="InterPro" id="IPR051454">
    <property type="entry name" value="RNA/ubiquinone_mod_enzymes"/>
</dbReference>
<feature type="domain" description="Peptidase family U32 C-terminal" evidence="4">
    <location>
        <begin position="325"/>
        <end position="407"/>
    </location>
</feature>
<accession>F0GUB9</accession>
<dbReference type="InterPro" id="IPR032525">
    <property type="entry name" value="Peptidase_U32_C"/>
</dbReference>
<evidence type="ECO:0000256" key="2">
    <source>
        <dbReference type="ARBA" id="ARBA00022801"/>
    </source>
</evidence>
<evidence type="ECO:0000313" key="5">
    <source>
        <dbReference type="EMBL" id="EGC82552.1"/>
    </source>
</evidence>
<dbReference type="Proteomes" id="UP000005286">
    <property type="component" value="Unassembled WGS sequence"/>
</dbReference>
<dbReference type="Pfam" id="PF01136">
    <property type="entry name" value="Peptidase_U32"/>
    <property type="match status" value="1"/>
</dbReference>
<keyword evidence="2 5" id="KW-0378">Hydrolase</keyword>
<dbReference type="PANTHER" id="PTHR30217:SF6">
    <property type="entry name" value="TRNA HYDROXYLATION PROTEIN P"/>
    <property type="match status" value="1"/>
</dbReference>
<keyword evidence="6" id="KW-1185">Reference proteome</keyword>
<evidence type="ECO:0000259" key="4">
    <source>
        <dbReference type="Pfam" id="PF16325"/>
    </source>
</evidence>
<comment type="caution">
    <text evidence="5">The sequence shown here is derived from an EMBL/GenBank/DDBJ whole genome shotgun (WGS) entry which is preliminary data.</text>
</comment>
<dbReference type="InterPro" id="IPR018247">
    <property type="entry name" value="EF_Hand_1_Ca_BS"/>
</dbReference>